<organism evidence="9 10">
    <name type="scientific">Phytophthora lilii</name>
    <dbReference type="NCBI Taxonomy" id="2077276"/>
    <lineage>
        <taxon>Eukaryota</taxon>
        <taxon>Sar</taxon>
        <taxon>Stramenopiles</taxon>
        <taxon>Oomycota</taxon>
        <taxon>Peronosporomycetes</taxon>
        <taxon>Peronosporales</taxon>
        <taxon>Peronosporaceae</taxon>
        <taxon>Phytophthora</taxon>
    </lineage>
</organism>
<accession>A0A9W6U810</accession>
<keyword evidence="6" id="KW-0843">Virulence</keyword>
<evidence type="ECO:0000313" key="9">
    <source>
        <dbReference type="EMBL" id="GMF27245.1"/>
    </source>
</evidence>
<dbReference type="OrthoDB" id="90111at2759"/>
<feature type="signal peptide" evidence="7">
    <location>
        <begin position="1"/>
        <end position="22"/>
    </location>
</feature>
<feature type="domain" description="RxLR effector PexRD54 WY" evidence="8">
    <location>
        <begin position="201"/>
        <end position="241"/>
    </location>
</feature>
<dbReference type="InterPro" id="IPR054463">
    <property type="entry name" value="PexRD54_WY"/>
</dbReference>
<dbReference type="AlphaFoldDB" id="A0A9W6U810"/>
<dbReference type="Pfam" id="PF22748">
    <property type="entry name" value="PexRD54_WY"/>
    <property type="match status" value="2"/>
</dbReference>
<evidence type="ECO:0000256" key="4">
    <source>
        <dbReference type="ARBA" id="ARBA00022525"/>
    </source>
</evidence>
<name>A0A9W6U810_9STRA</name>
<evidence type="ECO:0000256" key="6">
    <source>
        <dbReference type="ARBA" id="ARBA00023026"/>
    </source>
</evidence>
<comment type="subcellular location">
    <subcellularLocation>
        <location evidence="1">Host cell</location>
    </subcellularLocation>
    <subcellularLocation>
        <location evidence="2">Secreted</location>
    </subcellularLocation>
</comment>
<feature type="chain" id="PRO_5040738836" evidence="7">
    <location>
        <begin position="23"/>
        <end position="254"/>
    </location>
</feature>
<evidence type="ECO:0000259" key="8">
    <source>
        <dbReference type="Pfam" id="PF22748"/>
    </source>
</evidence>
<protein>
    <submittedName>
        <fullName evidence="9">Unnamed protein product</fullName>
    </submittedName>
</protein>
<sequence>MRLSYMLLAIVIYLQNEVIAGAAGVGGSDIVADAKGSTFDFCCEEGQNLAHAVSSFFKNAHTLDYQKKSIDDVFTQLKSTNAGNKLFENPKLLTWLNYADDFTFKYGKEASPIATLTARYGDETLAQMILAARGWFLSSPELSNWIKNLKLFNNKYSDKKTTLIATLSTTYGGEGLIKILDAAKKATSTNHLATNLDRALVQYWLDTRRSTAEVFTLLVKLQKEGDNLILNPLFTNWIRYVDDYHLMYPKEKAI</sequence>
<dbReference type="GO" id="GO:0005576">
    <property type="term" value="C:extracellular region"/>
    <property type="evidence" value="ECO:0007669"/>
    <property type="project" value="UniProtKB-SubCell"/>
</dbReference>
<comment type="similarity">
    <text evidence="3">Belongs to the RxLR effector family.</text>
</comment>
<keyword evidence="5 7" id="KW-0732">Signal</keyword>
<evidence type="ECO:0000256" key="3">
    <source>
        <dbReference type="ARBA" id="ARBA00010400"/>
    </source>
</evidence>
<dbReference type="EMBL" id="BSXW01000652">
    <property type="protein sequence ID" value="GMF27245.1"/>
    <property type="molecule type" value="Genomic_DNA"/>
</dbReference>
<dbReference type="GO" id="GO:0043657">
    <property type="term" value="C:host cell"/>
    <property type="evidence" value="ECO:0007669"/>
    <property type="project" value="UniProtKB-SubCell"/>
</dbReference>
<evidence type="ECO:0000256" key="7">
    <source>
        <dbReference type="SAM" id="SignalP"/>
    </source>
</evidence>
<keyword evidence="4" id="KW-0964">Secreted</keyword>
<evidence type="ECO:0000256" key="2">
    <source>
        <dbReference type="ARBA" id="ARBA00004613"/>
    </source>
</evidence>
<keyword evidence="10" id="KW-1185">Reference proteome</keyword>
<evidence type="ECO:0000256" key="5">
    <source>
        <dbReference type="ARBA" id="ARBA00022729"/>
    </source>
</evidence>
<evidence type="ECO:0000256" key="1">
    <source>
        <dbReference type="ARBA" id="ARBA00004340"/>
    </source>
</evidence>
<dbReference type="Proteomes" id="UP001165083">
    <property type="component" value="Unassembled WGS sequence"/>
</dbReference>
<gene>
    <name evidence="9" type="ORF">Plil01_001139400</name>
</gene>
<comment type="caution">
    <text evidence="9">The sequence shown here is derived from an EMBL/GenBank/DDBJ whole genome shotgun (WGS) entry which is preliminary data.</text>
</comment>
<evidence type="ECO:0000313" key="10">
    <source>
        <dbReference type="Proteomes" id="UP001165083"/>
    </source>
</evidence>
<proteinExistence type="inferred from homology"/>
<reference evidence="9" key="1">
    <citation type="submission" date="2023-04" db="EMBL/GenBank/DDBJ databases">
        <title>Phytophthora lilii NBRC 32176.</title>
        <authorList>
            <person name="Ichikawa N."/>
            <person name="Sato H."/>
            <person name="Tonouchi N."/>
        </authorList>
    </citation>
    <scope>NUCLEOTIDE SEQUENCE</scope>
    <source>
        <strain evidence="9">NBRC 32176</strain>
    </source>
</reference>
<feature type="domain" description="RxLR effector PexRD54 WY" evidence="8">
    <location>
        <begin position="68"/>
        <end position="98"/>
    </location>
</feature>